<proteinExistence type="predicted"/>
<name>A0AAW4PHH4_9EURY</name>
<dbReference type="EMBL" id="RKLT01000009">
    <property type="protein sequence ID" value="MBX0296705.1"/>
    <property type="molecule type" value="Genomic_DNA"/>
</dbReference>
<evidence type="ECO:0000259" key="1">
    <source>
        <dbReference type="Pfam" id="PF18545"/>
    </source>
</evidence>
<dbReference type="AlphaFoldDB" id="A0AAW4PHH4"/>
<organism evidence="2 3">
    <name type="scientific">Haloarcula nitratireducens</name>
    <dbReference type="NCBI Taxonomy" id="2487749"/>
    <lineage>
        <taxon>Archaea</taxon>
        <taxon>Methanobacteriati</taxon>
        <taxon>Methanobacteriota</taxon>
        <taxon>Stenosarchaea group</taxon>
        <taxon>Halobacteria</taxon>
        <taxon>Halobacteriales</taxon>
        <taxon>Haloarculaceae</taxon>
        <taxon>Haloarcula</taxon>
    </lineage>
</organism>
<keyword evidence="3" id="KW-1185">Reference proteome</keyword>
<dbReference type="InterPro" id="IPR040624">
    <property type="entry name" value="HalOD1"/>
</dbReference>
<accession>A0AAW4PHH4</accession>
<dbReference type="Proteomes" id="UP001430455">
    <property type="component" value="Unassembled WGS sequence"/>
</dbReference>
<protein>
    <recommendedName>
        <fullName evidence="1">Halobacterial output domain-containing protein</fullName>
    </recommendedName>
</protein>
<feature type="domain" description="Halobacterial output" evidence="1">
    <location>
        <begin position="2"/>
        <end position="63"/>
    </location>
</feature>
<comment type="caution">
    <text evidence="2">The sequence shown here is derived from an EMBL/GenBank/DDBJ whole genome shotgun (WGS) entry which is preliminary data.</text>
</comment>
<sequence>MSEAVLASVSSFESTAITDLPLLYETIDPDSLEAILTSHADMCVSFDYSDSRIEIYDDEFLIVEAT</sequence>
<dbReference type="Pfam" id="PF18545">
    <property type="entry name" value="HalOD1"/>
    <property type="match status" value="1"/>
</dbReference>
<dbReference type="RefSeq" id="WP_220581294.1">
    <property type="nucleotide sequence ID" value="NZ_RKLT01000009.1"/>
</dbReference>
<evidence type="ECO:0000313" key="3">
    <source>
        <dbReference type="Proteomes" id="UP001430455"/>
    </source>
</evidence>
<evidence type="ECO:0000313" key="2">
    <source>
        <dbReference type="EMBL" id="MBX0296705.1"/>
    </source>
</evidence>
<gene>
    <name evidence="2" type="ORF">EGH23_17645</name>
</gene>
<reference evidence="2 3" key="1">
    <citation type="submission" date="2021-06" db="EMBL/GenBank/DDBJ databases">
        <title>Halomicroarcula sp. a new haloarchaeum isolated from saline soil.</title>
        <authorList>
            <person name="Duran-Viseras A."/>
            <person name="Sanchez-Porro C."/>
            <person name="Ventosa A."/>
        </authorList>
    </citation>
    <scope>NUCLEOTIDE SEQUENCE [LARGE SCALE GENOMIC DNA]</scope>
    <source>
        <strain evidence="2 3">F27</strain>
    </source>
</reference>